<name>A0A9P6NBI0_9BASI</name>
<dbReference type="Proteomes" id="UP000886653">
    <property type="component" value="Unassembled WGS sequence"/>
</dbReference>
<reference evidence="1" key="1">
    <citation type="submission" date="2013-11" db="EMBL/GenBank/DDBJ databases">
        <title>Genome sequence of the fusiform rust pathogen reveals effectors for host alternation and coevolution with pine.</title>
        <authorList>
            <consortium name="DOE Joint Genome Institute"/>
            <person name="Smith K."/>
            <person name="Pendleton A."/>
            <person name="Kubisiak T."/>
            <person name="Anderson C."/>
            <person name="Salamov A."/>
            <person name="Aerts A."/>
            <person name="Riley R."/>
            <person name="Clum A."/>
            <person name="Lindquist E."/>
            <person name="Ence D."/>
            <person name="Campbell M."/>
            <person name="Kronenberg Z."/>
            <person name="Feau N."/>
            <person name="Dhillon B."/>
            <person name="Hamelin R."/>
            <person name="Burleigh J."/>
            <person name="Smith J."/>
            <person name="Yandell M."/>
            <person name="Nelson C."/>
            <person name="Grigoriev I."/>
            <person name="Davis J."/>
        </authorList>
    </citation>
    <scope>NUCLEOTIDE SEQUENCE</scope>
    <source>
        <strain evidence="1">G11</strain>
    </source>
</reference>
<protein>
    <submittedName>
        <fullName evidence="1">Uncharacterized protein</fullName>
    </submittedName>
</protein>
<feature type="non-terminal residue" evidence="1">
    <location>
        <position position="109"/>
    </location>
</feature>
<gene>
    <name evidence="1" type="ORF">CROQUDRAFT_664795</name>
</gene>
<comment type="caution">
    <text evidence="1">The sequence shown here is derived from an EMBL/GenBank/DDBJ whole genome shotgun (WGS) entry which is preliminary data.</text>
</comment>
<organism evidence="1 2">
    <name type="scientific">Cronartium quercuum f. sp. fusiforme G11</name>
    <dbReference type="NCBI Taxonomy" id="708437"/>
    <lineage>
        <taxon>Eukaryota</taxon>
        <taxon>Fungi</taxon>
        <taxon>Dikarya</taxon>
        <taxon>Basidiomycota</taxon>
        <taxon>Pucciniomycotina</taxon>
        <taxon>Pucciniomycetes</taxon>
        <taxon>Pucciniales</taxon>
        <taxon>Coleosporiaceae</taxon>
        <taxon>Cronartium</taxon>
    </lineage>
</organism>
<evidence type="ECO:0000313" key="2">
    <source>
        <dbReference type="Proteomes" id="UP000886653"/>
    </source>
</evidence>
<feature type="non-terminal residue" evidence="1">
    <location>
        <position position="1"/>
    </location>
</feature>
<proteinExistence type="predicted"/>
<accession>A0A9P6NBI0</accession>
<evidence type="ECO:0000313" key="1">
    <source>
        <dbReference type="EMBL" id="KAG0140716.1"/>
    </source>
</evidence>
<dbReference type="EMBL" id="MU167423">
    <property type="protein sequence ID" value="KAG0140716.1"/>
    <property type="molecule type" value="Genomic_DNA"/>
</dbReference>
<sequence length="109" mass="12118">LHIPTSTIRHDVLAYLESFFALQVVFLANHYNQSISPQTEPESLLAGVMILDQLEAEEDPTDIDFNTTLIFISLLLLPTSAWDSAGGKASRKHKQRDDESMLVILGHGL</sequence>
<dbReference type="AlphaFoldDB" id="A0A9P6NBI0"/>
<keyword evidence="2" id="KW-1185">Reference proteome</keyword>